<evidence type="ECO:0000256" key="1">
    <source>
        <dbReference type="ARBA" id="ARBA00022694"/>
    </source>
</evidence>
<evidence type="ECO:0000256" key="4">
    <source>
        <dbReference type="ARBA" id="ARBA00022801"/>
    </source>
</evidence>
<keyword evidence="3 6" id="KW-0255">Endonuclease</keyword>
<name>A0ABQ5U003_9PROT</name>
<proteinExistence type="inferred from homology"/>
<protein>
    <recommendedName>
        <fullName evidence="6 7">Ribonuclease P protein component</fullName>
        <shortName evidence="6">RNase P protein</shortName>
        <shortName evidence="6">RNaseP protein</shortName>
        <ecNumber evidence="6 7">3.1.26.5</ecNumber>
    </recommendedName>
    <alternativeName>
        <fullName evidence="6">Protein C5</fullName>
    </alternativeName>
</protein>
<dbReference type="Pfam" id="PF00825">
    <property type="entry name" value="Ribonuclease_P"/>
    <property type="match status" value="1"/>
</dbReference>
<evidence type="ECO:0000256" key="2">
    <source>
        <dbReference type="ARBA" id="ARBA00022722"/>
    </source>
</evidence>
<dbReference type="PANTHER" id="PTHR33992:SF1">
    <property type="entry name" value="RIBONUCLEASE P PROTEIN COMPONENT"/>
    <property type="match status" value="1"/>
</dbReference>
<accession>A0ABQ5U003</accession>
<keyword evidence="5 6" id="KW-0694">RNA-binding</keyword>
<evidence type="ECO:0000256" key="7">
    <source>
        <dbReference type="NCBIfam" id="TIGR00188"/>
    </source>
</evidence>
<evidence type="ECO:0000256" key="6">
    <source>
        <dbReference type="HAMAP-Rule" id="MF_00227"/>
    </source>
</evidence>
<dbReference type="PANTHER" id="PTHR33992">
    <property type="entry name" value="RIBONUCLEASE P PROTEIN COMPONENT"/>
    <property type="match status" value="1"/>
</dbReference>
<organism evidence="8 9">
    <name type="scientific">Sneathiella chinensis</name>
    <dbReference type="NCBI Taxonomy" id="349750"/>
    <lineage>
        <taxon>Bacteria</taxon>
        <taxon>Pseudomonadati</taxon>
        <taxon>Pseudomonadota</taxon>
        <taxon>Alphaproteobacteria</taxon>
        <taxon>Sneathiellales</taxon>
        <taxon>Sneathiellaceae</taxon>
        <taxon>Sneathiella</taxon>
    </lineage>
</organism>
<keyword evidence="2 6" id="KW-0540">Nuclease</keyword>
<dbReference type="NCBIfam" id="TIGR00188">
    <property type="entry name" value="rnpA"/>
    <property type="match status" value="1"/>
</dbReference>
<keyword evidence="9" id="KW-1185">Reference proteome</keyword>
<comment type="subunit">
    <text evidence="6">Consists of a catalytic RNA component (M1 or rnpB) and a protein subunit.</text>
</comment>
<keyword evidence="1 6" id="KW-0819">tRNA processing</keyword>
<dbReference type="InterPro" id="IPR014721">
    <property type="entry name" value="Ribsml_uS5_D2-typ_fold_subgr"/>
</dbReference>
<dbReference type="InterPro" id="IPR020568">
    <property type="entry name" value="Ribosomal_Su5_D2-typ_SF"/>
</dbReference>
<dbReference type="EC" id="3.1.26.5" evidence="6 7"/>
<dbReference type="HAMAP" id="MF_00227">
    <property type="entry name" value="RNase_P"/>
    <property type="match status" value="1"/>
</dbReference>
<evidence type="ECO:0000313" key="9">
    <source>
        <dbReference type="Proteomes" id="UP001161409"/>
    </source>
</evidence>
<reference evidence="8" key="1">
    <citation type="journal article" date="2014" name="Int. J. Syst. Evol. Microbiol.">
        <title>Complete genome of a new Firmicutes species belonging to the dominant human colonic microbiota ('Ruminococcus bicirculans') reveals two chromosomes and a selective capacity to utilize plant glucans.</title>
        <authorList>
            <consortium name="NISC Comparative Sequencing Program"/>
            <person name="Wegmann U."/>
            <person name="Louis P."/>
            <person name="Goesmann A."/>
            <person name="Henrissat B."/>
            <person name="Duncan S.H."/>
            <person name="Flint H.J."/>
        </authorList>
    </citation>
    <scope>NUCLEOTIDE SEQUENCE</scope>
    <source>
        <strain evidence="8">NBRC 103408</strain>
    </source>
</reference>
<reference evidence="8" key="2">
    <citation type="submission" date="2023-01" db="EMBL/GenBank/DDBJ databases">
        <title>Draft genome sequence of Sneathiella chinensis strain NBRC 103408.</title>
        <authorList>
            <person name="Sun Q."/>
            <person name="Mori K."/>
        </authorList>
    </citation>
    <scope>NUCLEOTIDE SEQUENCE</scope>
    <source>
        <strain evidence="8">NBRC 103408</strain>
    </source>
</reference>
<dbReference type="Gene3D" id="3.30.230.10">
    <property type="match status" value="1"/>
</dbReference>
<evidence type="ECO:0000256" key="5">
    <source>
        <dbReference type="ARBA" id="ARBA00022884"/>
    </source>
</evidence>
<dbReference type="EMBL" id="BSNF01000001">
    <property type="protein sequence ID" value="GLQ05452.1"/>
    <property type="molecule type" value="Genomic_DNA"/>
</dbReference>
<dbReference type="InterPro" id="IPR000100">
    <property type="entry name" value="RNase_P"/>
</dbReference>
<dbReference type="Proteomes" id="UP001161409">
    <property type="component" value="Unassembled WGS sequence"/>
</dbReference>
<gene>
    <name evidence="6" type="primary">rnpA</name>
    <name evidence="8" type="ORF">GCM10007924_06730</name>
</gene>
<comment type="function">
    <text evidence="6">RNaseP catalyzes the removal of the 5'-leader sequence from pre-tRNA to produce the mature 5'-terminus. It can also cleave other RNA substrates such as 4.5S RNA. The protein component plays an auxiliary but essential role in vivo by binding to the 5'-leader sequence and broadening the substrate specificity of the ribozyme.</text>
</comment>
<sequence length="127" mass="14169">MPMGVERLKRRADFLRVAAVRRKWATPGMVLQAARDPSHVDAGRSCLGMRVGFTATKKTGNAVVRNRIKRRLRAIADEILPAHAESGWDYVLIGRQKTPDRDFADLKKDLLFALKKVGALKSGQSNE</sequence>
<evidence type="ECO:0000313" key="8">
    <source>
        <dbReference type="EMBL" id="GLQ05452.1"/>
    </source>
</evidence>
<comment type="catalytic activity">
    <reaction evidence="6">
        <text>Endonucleolytic cleavage of RNA, removing 5'-extranucleotides from tRNA precursor.</text>
        <dbReference type="EC" id="3.1.26.5"/>
    </reaction>
</comment>
<keyword evidence="4 6" id="KW-0378">Hydrolase</keyword>
<comment type="similarity">
    <text evidence="6">Belongs to the RnpA family.</text>
</comment>
<comment type="caution">
    <text evidence="8">The sequence shown here is derived from an EMBL/GenBank/DDBJ whole genome shotgun (WGS) entry which is preliminary data.</text>
</comment>
<evidence type="ECO:0000256" key="3">
    <source>
        <dbReference type="ARBA" id="ARBA00022759"/>
    </source>
</evidence>
<dbReference type="SUPFAM" id="SSF54211">
    <property type="entry name" value="Ribosomal protein S5 domain 2-like"/>
    <property type="match status" value="1"/>
</dbReference>